<dbReference type="OrthoDB" id="409136at2759"/>
<evidence type="ECO:0000313" key="3">
    <source>
        <dbReference type="Proteomes" id="UP000601435"/>
    </source>
</evidence>
<proteinExistence type="predicted"/>
<keyword evidence="1" id="KW-0732">Signal</keyword>
<accession>A0A813BJS8</accession>
<comment type="caution">
    <text evidence="2">The sequence shown here is derived from an EMBL/GenBank/DDBJ whole genome shotgun (WGS) entry which is preliminary data.</text>
</comment>
<sequence length="449" mass="49284">MLHRFAAFASLCGTQAVVGPSSGCGSHRRCTSLEPGEWLAPGEWLTSPNDRYIAVLQADFLEVLETASFRTRWATPAEGRRIQSTGVLTAAHVADGSLLLEAGTDGGGPWIQHLPHQRSVNMRFTITATRGGGDAGMPQGVQLSEFLLWRAGKPVQPAASNVSCTAGVGPSYQGPRNAVDGNLRTKWWVSSEPNVTLAMFFPHLPRDGPFLFGFTTGDDMPSRDPVQWLLEASLDGQSWLELHRQDTNFATPTSRFSMTQLFDVTTKFAELLGRADERRQWTSPSNALPVAMVLTDLGALTLKQRRALKRIEMLPVQAVHSSAATLFPMTLPGWLSVEWGGDGREEKYAWLQLCHARFKKNHMEAQRPVGTDLEESDPGYAGSTLGEGGCPASFCPMEGCQNSTADTFFVLIRAFGDEDWCKNEMYVTQALIDFCDTGKADWASHSWTH</sequence>
<evidence type="ECO:0000256" key="1">
    <source>
        <dbReference type="SAM" id="SignalP"/>
    </source>
</evidence>
<dbReference type="AlphaFoldDB" id="A0A813BJS8"/>
<feature type="signal peptide" evidence="1">
    <location>
        <begin position="1"/>
        <end position="16"/>
    </location>
</feature>
<gene>
    <name evidence="2" type="ORF">SNEC2469_LOCUS30792</name>
</gene>
<dbReference type="Proteomes" id="UP000601435">
    <property type="component" value="Unassembled WGS sequence"/>
</dbReference>
<organism evidence="2 3">
    <name type="scientific">Symbiodinium necroappetens</name>
    <dbReference type="NCBI Taxonomy" id="1628268"/>
    <lineage>
        <taxon>Eukaryota</taxon>
        <taxon>Sar</taxon>
        <taxon>Alveolata</taxon>
        <taxon>Dinophyceae</taxon>
        <taxon>Suessiales</taxon>
        <taxon>Symbiodiniaceae</taxon>
        <taxon>Symbiodinium</taxon>
    </lineage>
</organism>
<feature type="chain" id="PRO_5032903494" description="F5/8 type C domain-containing protein" evidence="1">
    <location>
        <begin position="17"/>
        <end position="449"/>
    </location>
</feature>
<reference evidence="2" key="1">
    <citation type="submission" date="2021-02" db="EMBL/GenBank/DDBJ databases">
        <authorList>
            <person name="Dougan E. K."/>
            <person name="Rhodes N."/>
            <person name="Thang M."/>
            <person name="Chan C."/>
        </authorList>
    </citation>
    <scope>NUCLEOTIDE SEQUENCE</scope>
</reference>
<name>A0A813BJS8_9DINO</name>
<evidence type="ECO:0000313" key="2">
    <source>
        <dbReference type="EMBL" id="CAE7907621.1"/>
    </source>
</evidence>
<evidence type="ECO:0008006" key="4">
    <source>
        <dbReference type="Google" id="ProtNLM"/>
    </source>
</evidence>
<protein>
    <recommendedName>
        <fullName evidence="4">F5/8 type C domain-containing protein</fullName>
    </recommendedName>
</protein>
<dbReference type="EMBL" id="CAJNJA010072697">
    <property type="protein sequence ID" value="CAE7907621.1"/>
    <property type="molecule type" value="Genomic_DNA"/>
</dbReference>
<keyword evidence="3" id="KW-1185">Reference proteome</keyword>